<keyword evidence="1" id="KW-0472">Membrane</keyword>
<sequence length="257" mass="28009">MATGLTGGTPVTKRIDRFVTGGCLIFLVLLIVIGGSLLAALWYRLWSTENTTNRNRAAAEVEHRERIDRAARESAQALRASAATDPATLTALIGKHTRAPVITYNATHKEFTAKVEMSTIYDTAHLLTVGVERIVSCEVFTYTPGPDRAWRVDLTTRETATCRPGKQIGDLAHRARQVLENLNGDLMTVAEAQRVLDQARSPGRLIVRNVTHDKRTTTVSALLADATKTVGQCYRLTMSRPGNQVPSPATATPTSLC</sequence>
<organism evidence="2 3">
    <name type="scientific">Streptomyces zaomyceticus</name>
    <dbReference type="NCBI Taxonomy" id="68286"/>
    <lineage>
        <taxon>Bacteria</taxon>
        <taxon>Bacillati</taxon>
        <taxon>Actinomycetota</taxon>
        <taxon>Actinomycetes</taxon>
        <taxon>Kitasatosporales</taxon>
        <taxon>Streptomycetaceae</taxon>
        <taxon>Streptomyces</taxon>
    </lineage>
</organism>
<feature type="transmembrane region" description="Helical" evidence="1">
    <location>
        <begin position="23"/>
        <end position="46"/>
    </location>
</feature>
<keyword evidence="1" id="KW-1133">Transmembrane helix</keyword>
<reference evidence="2 3" key="1">
    <citation type="submission" date="2022-10" db="EMBL/GenBank/DDBJ databases">
        <title>The complete genomes of actinobacterial strains from the NBC collection.</title>
        <authorList>
            <person name="Joergensen T.S."/>
            <person name="Alvarez Arevalo M."/>
            <person name="Sterndorff E.B."/>
            <person name="Faurdal D."/>
            <person name="Vuksanovic O."/>
            <person name="Mourched A.-S."/>
            <person name="Charusanti P."/>
            <person name="Shaw S."/>
            <person name="Blin K."/>
            <person name="Weber T."/>
        </authorList>
    </citation>
    <scope>NUCLEOTIDE SEQUENCE [LARGE SCALE GENOMIC DNA]</scope>
    <source>
        <strain evidence="2 3">NBC_00123</strain>
    </source>
</reference>
<evidence type="ECO:0000313" key="3">
    <source>
        <dbReference type="Proteomes" id="UP001622594"/>
    </source>
</evidence>
<keyword evidence="1" id="KW-0812">Transmembrane</keyword>
<name>A0ABZ1LH27_9ACTN</name>
<accession>A0ABZ1LH27</accession>
<evidence type="ECO:0000313" key="2">
    <source>
        <dbReference type="EMBL" id="WTR73650.1"/>
    </source>
</evidence>
<evidence type="ECO:0000256" key="1">
    <source>
        <dbReference type="SAM" id="Phobius"/>
    </source>
</evidence>
<protein>
    <submittedName>
        <fullName evidence="2">Uncharacterized protein</fullName>
    </submittedName>
</protein>
<gene>
    <name evidence="2" type="ORF">OG814_32360</name>
</gene>
<keyword evidence="3" id="KW-1185">Reference proteome</keyword>
<dbReference type="EMBL" id="CP108188">
    <property type="protein sequence ID" value="WTR73650.1"/>
    <property type="molecule type" value="Genomic_DNA"/>
</dbReference>
<dbReference type="Proteomes" id="UP001622594">
    <property type="component" value="Chromosome"/>
</dbReference>
<proteinExistence type="predicted"/>
<dbReference type="RefSeq" id="WP_406336450.1">
    <property type="nucleotide sequence ID" value="NZ_CP108188.1"/>
</dbReference>